<dbReference type="GO" id="GO:0006351">
    <property type="term" value="P:DNA-templated transcription"/>
    <property type="evidence" value="ECO:0007669"/>
    <property type="project" value="InterPro"/>
</dbReference>
<organism evidence="7 8">
    <name type="scientific">Musa balbisiana</name>
    <name type="common">Banana</name>
    <dbReference type="NCBI Taxonomy" id="52838"/>
    <lineage>
        <taxon>Eukaryota</taxon>
        <taxon>Viridiplantae</taxon>
        <taxon>Streptophyta</taxon>
        <taxon>Embryophyta</taxon>
        <taxon>Tracheophyta</taxon>
        <taxon>Spermatophyta</taxon>
        <taxon>Magnoliopsida</taxon>
        <taxon>Liliopsida</taxon>
        <taxon>Zingiberales</taxon>
        <taxon>Musaceae</taxon>
        <taxon>Musa</taxon>
    </lineage>
</organism>
<dbReference type="GO" id="GO:0005736">
    <property type="term" value="C:RNA polymerase I complex"/>
    <property type="evidence" value="ECO:0007669"/>
    <property type="project" value="TreeGrafter"/>
</dbReference>
<evidence type="ECO:0000256" key="4">
    <source>
        <dbReference type="ARBA" id="ARBA00023242"/>
    </source>
</evidence>
<dbReference type="Gene3D" id="2.20.28.30">
    <property type="entry name" value="RNA polymerase ii, chain L"/>
    <property type="match status" value="1"/>
</dbReference>
<dbReference type="SUPFAM" id="SSF63393">
    <property type="entry name" value="RNA polymerase subunits"/>
    <property type="match status" value="1"/>
</dbReference>
<evidence type="ECO:0000256" key="5">
    <source>
        <dbReference type="ARBA" id="ARBA00025770"/>
    </source>
</evidence>
<accession>A0A4S8J3F9</accession>
<evidence type="ECO:0000256" key="2">
    <source>
        <dbReference type="ARBA" id="ARBA00022723"/>
    </source>
</evidence>
<proteinExistence type="inferred from homology"/>
<evidence type="ECO:0000256" key="6">
    <source>
        <dbReference type="SAM" id="MobiDB-lite"/>
    </source>
</evidence>
<dbReference type="EMBL" id="PYDT01000007">
    <property type="protein sequence ID" value="THU54962.1"/>
    <property type="molecule type" value="Genomic_DNA"/>
</dbReference>
<protein>
    <submittedName>
        <fullName evidence="7">Uncharacterized protein</fullName>
    </submittedName>
</protein>
<dbReference type="FunFam" id="2.20.28.30:FF:000002">
    <property type="entry name" value="DNA-directed RNA polymerases II, IV and V subunit 12"/>
    <property type="match status" value="1"/>
</dbReference>
<dbReference type="GO" id="GO:0005666">
    <property type="term" value="C:RNA polymerase III complex"/>
    <property type="evidence" value="ECO:0007669"/>
    <property type="project" value="TreeGrafter"/>
</dbReference>
<dbReference type="GO" id="GO:0003677">
    <property type="term" value="F:DNA binding"/>
    <property type="evidence" value="ECO:0007669"/>
    <property type="project" value="InterPro"/>
</dbReference>
<keyword evidence="8" id="KW-1185">Reference proteome</keyword>
<comment type="caution">
    <text evidence="7">The sequence shown here is derived from an EMBL/GenBank/DDBJ whole genome shotgun (WGS) entry which is preliminary data.</text>
</comment>
<gene>
    <name evidence="7" type="ORF">C4D60_Mb11t01580</name>
</gene>
<feature type="region of interest" description="Disordered" evidence="6">
    <location>
        <begin position="1"/>
        <end position="31"/>
    </location>
</feature>
<name>A0A4S8J3F9_MUSBA</name>
<reference evidence="7 8" key="1">
    <citation type="journal article" date="2019" name="Nat. Plants">
        <title>Genome sequencing of Musa balbisiana reveals subgenome evolution and function divergence in polyploid bananas.</title>
        <authorList>
            <person name="Yao X."/>
        </authorList>
    </citation>
    <scope>NUCLEOTIDE SEQUENCE [LARGE SCALE GENOMIC DNA]</scope>
    <source>
        <strain evidence="8">cv. DH-PKW</strain>
        <tissue evidence="7">Leaves</tissue>
    </source>
</reference>
<evidence type="ECO:0000313" key="8">
    <source>
        <dbReference type="Proteomes" id="UP000317650"/>
    </source>
</evidence>
<feature type="region of interest" description="Disordered" evidence="6">
    <location>
        <begin position="118"/>
        <end position="206"/>
    </location>
</feature>
<keyword evidence="4" id="KW-0539">Nucleus</keyword>
<keyword evidence="3" id="KW-0862">Zinc</keyword>
<dbReference type="InterPro" id="IPR006591">
    <property type="entry name" value="RNAP_P/RPABC4"/>
</dbReference>
<dbReference type="Proteomes" id="UP000317650">
    <property type="component" value="Chromosome 11"/>
</dbReference>
<dbReference type="Pfam" id="PF03604">
    <property type="entry name" value="Zn_ribbon_RPAB4"/>
    <property type="match status" value="1"/>
</dbReference>
<dbReference type="PANTHER" id="PTHR12056">
    <property type="entry name" value="DNA-DIRECTED RNA POLYMERASES I, II, AND III"/>
    <property type="match status" value="1"/>
</dbReference>
<comment type="similarity">
    <text evidence="5">Belongs to the archaeal Rpo12/eukaryotic RPC10 RNA polymerase subunit family.</text>
</comment>
<feature type="compositionally biased region" description="Low complexity" evidence="6">
    <location>
        <begin position="174"/>
        <end position="191"/>
    </location>
</feature>
<dbReference type="InterPro" id="IPR039747">
    <property type="entry name" value="RPABC4"/>
</dbReference>
<comment type="subcellular location">
    <subcellularLocation>
        <location evidence="1">Nucleus</location>
    </subcellularLocation>
</comment>
<feature type="compositionally biased region" description="Basic and acidic residues" evidence="6">
    <location>
        <begin position="58"/>
        <end position="72"/>
    </location>
</feature>
<dbReference type="GO" id="GO:0008270">
    <property type="term" value="F:zinc ion binding"/>
    <property type="evidence" value="ECO:0007669"/>
    <property type="project" value="InterPro"/>
</dbReference>
<sequence>MSALGEGAIPSEPGPPPVKPPPYAWPDGWSRGHAACKERSATSCFSRGWPRLVPAGSGRDRTTPSDVGPQKDVEADIQPSTYRHVRKGGVIGNFPRSTGPVVPAQQFWRSITRNFRNPAAMTAKSESRSSSRRPVNRSAIRRSITGPARARSRRLSELCKRSQRLQTSPKRSRSSSSSFASRASNAQSSSSVADQTNRGTHKEGGLRFQCGDPVLIGVLKERPPLPSPPRLAREPFAVASKSELVGSTGSLVGHPGLARVTLSPFINANGGWLTKTRLGCHCGAENTLKPGDVIQCRECGYRILYKKRTRRVVQYEAR</sequence>
<feature type="compositionally biased region" description="Pro residues" evidence="6">
    <location>
        <begin position="12"/>
        <end position="24"/>
    </location>
</feature>
<evidence type="ECO:0000256" key="3">
    <source>
        <dbReference type="ARBA" id="ARBA00022833"/>
    </source>
</evidence>
<keyword evidence="2" id="KW-0479">Metal-binding</keyword>
<dbReference type="InterPro" id="IPR029040">
    <property type="entry name" value="RPABC4/Spt4"/>
</dbReference>
<feature type="region of interest" description="Disordered" evidence="6">
    <location>
        <begin position="47"/>
        <end position="72"/>
    </location>
</feature>
<evidence type="ECO:0000256" key="1">
    <source>
        <dbReference type="ARBA" id="ARBA00004123"/>
    </source>
</evidence>
<dbReference type="PANTHER" id="PTHR12056:SF2">
    <property type="entry name" value="GEO11084P1"/>
    <property type="match status" value="1"/>
</dbReference>
<dbReference type="STRING" id="52838.A0A4S8J3F9"/>
<dbReference type="GO" id="GO:0005665">
    <property type="term" value="C:RNA polymerase II, core complex"/>
    <property type="evidence" value="ECO:0007669"/>
    <property type="project" value="TreeGrafter"/>
</dbReference>
<dbReference type="AlphaFoldDB" id="A0A4S8J3F9"/>
<dbReference type="GO" id="GO:0003899">
    <property type="term" value="F:DNA-directed RNA polymerase activity"/>
    <property type="evidence" value="ECO:0007669"/>
    <property type="project" value="InterPro"/>
</dbReference>
<dbReference type="SMART" id="SM00659">
    <property type="entry name" value="RPOLCX"/>
    <property type="match status" value="1"/>
</dbReference>
<evidence type="ECO:0000313" key="7">
    <source>
        <dbReference type="EMBL" id="THU54962.1"/>
    </source>
</evidence>